<organism evidence="4 5">
    <name type="scientific">Penicillium brasilianum</name>
    <dbReference type="NCBI Taxonomy" id="104259"/>
    <lineage>
        <taxon>Eukaryota</taxon>
        <taxon>Fungi</taxon>
        <taxon>Dikarya</taxon>
        <taxon>Ascomycota</taxon>
        <taxon>Pezizomycotina</taxon>
        <taxon>Eurotiomycetes</taxon>
        <taxon>Eurotiomycetidae</taxon>
        <taxon>Eurotiales</taxon>
        <taxon>Aspergillaceae</taxon>
        <taxon>Penicillium</taxon>
    </lineage>
</organism>
<dbReference type="Pfam" id="PF09811">
    <property type="entry name" value="Yae1_N"/>
    <property type="match status" value="1"/>
</dbReference>
<dbReference type="EMBL" id="LJBN01000148">
    <property type="protein sequence ID" value="OOQ86204.1"/>
    <property type="molecule type" value="Genomic_DNA"/>
</dbReference>
<feature type="domain" description="Essential protein Yae1 N-terminal" evidence="3">
    <location>
        <begin position="20"/>
        <end position="58"/>
    </location>
</feature>
<evidence type="ECO:0000313" key="5">
    <source>
        <dbReference type="Proteomes" id="UP000190744"/>
    </source>
</evidence>
<feature type="region of interest" description="Disordered" evidence="2">
    <location>
        <begin position="155"/>
        <end position="185"/>
    </location>
</feature>
<dbReference type="PANTHER" id="PTHR28532">
    <property type="entry name" value="GEO13458P1"/>
    <property type="match status" value="1"/>
</dbReference>
<dbReference type="PANTHER" id="PTHR28532:SF1">
    <property type="entry name" value="ORAL CANCER OVEREXPRESSED 1"/>
    <property type="match status" value="1"/>
</dbReference>
<protein>
    <recommendedName>
        <fullName evidence="3">Essential protein Yae1 N-terminal domain-containing protein</fullName>
    </recommendedName>
</protein>
<proteinExistence type="inferred from homology"/>
<evidence type="ECO:0000313" key="4">
    <source>
        <dbReference type="EMBL" id="OOQ86204.1"/>
    </source>
</evidence>
<evidence type="ECO:0000259" key="3">
    <source>
        <dbReference type="Pfam" id="PF09811"/>
    </source>
</evidence>
<reference evidence="5" key="1">
    <citation type="submission" date="2015-09" db="EMBL/GenBank/DDBJ databases">
        <authorList>
            <person name="Fill T.P."/>
            <person name="Baretta J.F."/>
            <person name="de Almeida L.G."/>
            <person name="Rocha M."/>
            <person name="de Souza D.H."/>
            <person name="Malavazi I."/>
            <person name="Cerdeira L.T."/>
            <person name="Hong H."/>
            <person name="Samborskyy M."/>
            <person name="de Vasconcelos A.T."/>
            <person name="Leadlay P."/>
            <person name="Rodrigues-Filho E."/>
        </authorList>
    </citation>
    <scope>NUCLEOTIDE SEQUENCE [LARGE SCALE GENOMIC DNA]</scope>
    <source>
        <strain evidence="5">LaBioMMi 136</strain>
    </source>
</reference>
<comment type="caution">
    <text evidence="4">The sequence shown here is derived from an EMBL/GenBank/DDBJ whole genome shotgun (WGS) entry which is preliminary data.</text>
</comment>
<evidence type="ECO:0000256" key="2">
    <source>
        <dbReference type="SAM" id="MobiDB-lite"/>
    </source>
</evidence>
<accession>A0A1S9RL12</accession>
<dbReference type="Proteomes" id="UP000190744">
    <property type="component" value="Unassembled WGS sequence"/>
</dbReference>
<dbReference type="InterPro" id="IPR019191">
    <property type="entry name" value="Essential_protein_Yae1_N"/>
</dbReference>
<gene>
    <name evidence="4" type="ORF">PEBR_22399</name>
</gene>
<name>A0A1S9RL12_PENBI</name>
<dbReference type="AlphaFoldDB" id="A0A1S9RL12"/>
<dbReference type="InterPro" id="IPR052436">
    <property type="entry name" value="LTO1_adapter"/>
</dbReference>
<sequence>MESSLLDSLLDIEEQFYNEGYNLGVADGAEAGYTEGSVFAVEKGFEKFVEMGRLYGKALVWAQRLAESNPSETPEQPLDQSVASADAIGLDPSICKKMVSLPAHSARLTKNLSTLLELVDPASLDMTNTEEAVNDADERLKGAAVKAKLIQRAMGEGEESLDARPGMKESQKPGDGTGSIEDISSLNLGTLPEGRLLAKQRDPRGDQYIDERLLPLPRSTIDIKCILCQFSINAGDEATWQKAGDTDAKIGRLKGPAGRDPSCAFDFANGIYLPGKAMWTWYIQAHVSL</sequence>
<evidence type="ECO:0000256" key="1">
    <source>
        <dbReference type="ARBA" id="ARBA00038090"/>
    </source>
</evidence>
<feature type="compositionally biased region" description="Basic and acidic residues" evidence="2">
    <location>
        <begin position="161"/>
        <end position="172"/>
    </location>
</feature>
<comment type="similarity">
    <text evidence="1">Belongs to the LTO1 family.</text>
</comment>